<organism evidence="1 2">
    <name type="scientific">Deinococcus navajonensis</name>
    <dbReference type="NCBI Taxonomy" id="309884"/>
    <lineage>
        <taxon>Bacteria</taxon>
        <taxon>Thermotogati</taxon>
        <taxon>Deinococcota</taxon>
        <taxon>Deinococci</taxon>
        <taxon>Deinococcales</taxon>
        <taxon>Deinococcaceae</taxon>
        <taxon>Deinococcus</taxon>
    </lineage>
</organism>
<reference evidence="2" key="1">
    <citation type="journal article" date="2019" name="Int. J. Syst. Evol. Microbiol.">
        <title>The Global Catalogue of Microorganisms (GCM) 10K type strain sequencing project: providing services to taxonomists for standard genome sequencing and annotation.</title>
        <authorList>
            <consortium name="The Broad Institute Genomics Platform"/>
            <consortium name="The Broad Institute Genome Sequencing Center for Infectious Disease"/>
            <person name="Wu L."/>
            <person name="Ma J."/>
        </authorList>
    </citation>
    <scope>NUCLEOTIDE SEQUENCE [LARGE SCALE GENOMIC DNA]</scope>
    <source>
        <strain evidence="2">CCUG 56029</strain>
    </source>
</reference>
<evidence type="ECO:0000313" key="2">
    <source>
        <dbReference type="Proteomes" id="UP001595998"/>
    </source>
</evidence>
<proteinExistence type="predicted"/>
<sequence>MTAHLDAATEAALLAEGDRLARFLGQRLRVTVHDQDRLQLIGRSLAHNLCRSFVATVEQVSRHAGRPLQAELDLDAYGRATVLIVNAQGESRARLPCADLLDELLLPAGRLPAVVEALLQRALGGSEHQATRALVETLRSKPVLDALGRELRGLLAQA</sequence>
<dbReference type="EMBL" id="JBHSEH010000022">
    <property type="protein sequence ID" value="MFC4427498.1"/>
    <property type="molecule type" value="Genomic_DNA"/>
</dbReference>
<evidence type="ECO:0000313" key="1">
    <source>
        <dbReference type="EMBL" id="MFC4427498.1"/>
    </source>
</evidence>
<dbReference type="Proteomes" id="UP001595998">
    <property type="component" value="Unassembled WGS sequence"/>
</dbReference>
<comment type="caution">
    <text evidence="1">The sequence shown here is derived from an EMBL/GenBank/DDBJ whole genome shotgun (WGS) entry which is preliminary data.</text>
</comment>
<gene>
    <name evidence="1" type="ORF">ACFOZ9_14865</name>
</gene>
<keyword evidence="2" id="KW-1185">Reference proteome</keyword>
<dbReference type="RefSeq" id="WP_380041038.1">
    <property type="nucleotide sequence ID" value="NZ_JBHSEH010000022.1"/>
</dbReference>
<name>A0ABV8XUI6_9DEIO</name>
<accession>A0ABV8XUI6</accession>
<protein>
    <submittedName>
        <fullName evidence="1">Uncharacterized protein</fullName>
    </submittedName>
</protein>